<dbReference type="SMART" id="SM00110">
    <property type="entry name" value="C1Q"/>
    <property type="match status" value="1"/>
</dbReference>
<dbReference type="InterPro" id="IPR050392">
    <property type="entry name" value="Collagen/C1q_domain"/>
</dbReference>
<protein>
    <recommendedName>
        <fullName evidence="4">C1q domain-containing protein</fullName>
    </recommendedName>
</protein>
<name>A0A8B6F104_MYTGA</name>
<sequence length="324" mass="36154">MDRTLQACRTLRSSALGLIKSGLHPSVISIDTCNRIVRQVCFTKAFFGCELWTEITTTEILLLERAQRYVCKSIQGLPRQTRSDMVNALIRWKSAESYIDERKLLFLDCQCSNRETTPAFTSVLTNAQCVSRNVAITFDRVVVNIKDGYDTTTVICQGTETVLDLFPEYKIGQRRIDALENDNKALKVEIAQIKADGGPAFTVSLTTREPTISGNVPIKFNNVILNRRSGYDPSTGYFTVPLTGLYQISATIMSRNNDPFHASLNKNGHDIVLLYGTEINGANESANVVVELTKGDKVCVKHRSGTEVIHGYGYCYFSGYYISK</sequence>
<dbReference type="AlphaFoldDB" id="A0A8B6F104"/>
<dbReference type="PROSITE" id="PS50871">
    <property type="entry name" value="C1Q"/>
    <property type="match status" value="1"/>
</dbReference>
<keyword evidence="6" id="KW-1185">Reference proteome</keyword>
<evidence type="ECO:0000259" key="4">
    <source>
        <dbReference type="PROSITE" id="PS50871"/>
    </source>
</evidence>
<keyword evidence="3" id="KW-0175">Coiled coil</keyword>
<gene>
    <name evidence="5" type="ORF">MGAL_10B055226</name>
</gene>
<dbReference type="PANTHER" id="PTHR15427:SF50">
    <property type="entry name" value="COMPLEMENT C1Q TUMOR NECROSIS FACTOR-RELATED PROTEIN 2-LIKE"/>
    <property type="match status" value="1"/>
</dbReference>
<feature type="coiled-coil region" evidence="3">
    <location>
        <begin position="169"/>
        <end position="196"/>
    </location>
</feature>
<dbReference type="PRINTS" id="PR00007">
    <property type="entry name" value="COMPLEMNTC1Q"/>
</dbReference>
<organism evidence="5 6">
    <name type="scientific">Mytilus galloprovincialis</name>
    <name type="common">Mediterranean mussel</name>
    <dbReference type="NCBI Taxonomy" id="29158"/>
    <lineage>
        <taxon>Eukaryota</taxon>
        <taxon>Metazoa</taxon>
        <taxon>Spiralia</taxon>
        <taxon>Lophotrochozoa</taxon>
        <taxon>Mollusca</taxon>
        <taxon>Bivalvia</taxon>
        <taxon>Autobranchia</taxon>
        <taxon>Pteriomorphia</taxon>
        <taxon>Mytilida</taxon>
        <taxon>Mytiloidea</taxon>
        <taxon>Mytilidae</taxon>
        <taxon>Mytilinae</taxon>
        <taxon>Mytilus</taxon>
    </lineage>
</organism>
<comment type="subcellular location">
    <subcellularLocation>
        <location evidence="1">Secreted</location>
    </subcellularLocation>
</comment>
<dbReference type="EMBL" id="UYJE01006069">
    <property type="protein sequence ID" value="VDI42785.1"/>
    <property type="molecule type" value="Genomic_DNA"/>
</dbReference>
<dbReference type="PANTHER" id="PTHR15427">
    <property type="entry name" value="EMILIN ELASTIN MICROFIBRIL INTERFACE-LOCATED PROTEIN ELASTIN MICROFIBRIL INTERFACER"/>
    <property type="match status" value="1"/>
</dbReference>
<evidence type="ECO:0000256" key="2">
    <source>
        <dbReference type="ARBA" id="ARBA00022525"/>
    </source>
</evidence>
<dbReference type="OrthoDB" id="10071402at2759"/>
<reference evidence="5" key="1">
    <citation type="submission" date="2018-11" db="EMBL/GenBank/DDBJ databases">
        <authorList>
            <person name="Alioto T."/>
            <person name="Alioto T."/>
        </authorList>
    </citation>
    <scope>NUCLEOTIDE SEQUENCE</scope>
</reference>
<dbReference type="InterPro" id="IPR008983">
    <property type="entry name" value="Tumour_necrosis_fac-like_dom"/>
</dbReference>
<dbReference type="GO" id="GO:0005576">
    <property type="term" value="C:extracellular region"/>
    <property type="evidence" value="ECO:0007669"/>
    <property type="project" value="UniProtKB-SubCell"/>
</dbReference>
<evidence type="ECO:0000313" key="5">
    <source>
        <dbReference type="EMBL" id="VDI42785.1"/>
    </source>
</evidence>
<dbReference type="InterPro" id="IPR001073">
    <property type="entry name" value="C1q_dom"/>
</dbReference>
<feature type="domain" description="C1q" evidence="4">
    <location>
        <begin position="194"/>
        <end position="324"/>
    </location>
</feature>
<evidence type="ECO:0000313" key="6">
    <source>
        <dbReference type="Proteomes" id="UP000596742"/>
    </source>
</evidence>
<comment type="caution">
    <text evidence="5">The sequence shown here is derived from an EMBL/GenBank/DDBJ whole genome shotgun (WGS) entry which is preliminary data.</text>
</comment>
<dbReference type="Proteomes" id="UP000596742">
    <property type="component" value="Unassembled WGS sequence"/>
</dbReference>
<keyword evidence="2" id="KW-0964">Secreted</keyword>
<dbReference type="Gene3D" id="2.60.120.40">
    <property type="match status" value="1"/>
</dbReference>
<dbReference type="SUPFAM" id="SSF49842">
    <property type="entry name" value="TNF-like"/>
    <property type="match status" value="1"/>
</dbReference>
<dbReference type="Pfam" id="PF00386">
    <property type="entry name" value="C1q"/>
    <property type="match status" value="1"/>
</dbReference>
<evidence type="ECO:0000256" key="1">
    <source>
        <dbReference type="ARBA" id="ARBA00004613"/>
    </source>
</evidence>
<evidence type="ECO:0000256" key="3">
    <source>
        <dbReference type="SAM" id="Coils"/>
    </source>
</evidence>
<proteinExistence type="predicted"/>
<accession>A0A8B6F104</accession>